<feature type="transmembrane region" description="Helical" evidence="13">
    <location>
        <begin position="21"/>
        <end position="39"/>
    </location>
</feature>
<dbReference type="PANTHER" id="PTHR30558:SF12">
    <property type="entry name" value="BIOPOLYMER TRANSPORT PROTEIN EXBD"/>
    <property type="match status" value="1"/>
</dbReference>
<evidence type="ECO:0000256" key="3">
    <source>
        <dbReference type="ARBA" id="ARBA00005811"/>
    </source>
</evidence>
<keyword evidence="6" id="KW-1003">Cell membrane</keyword>
<keyword evidence="8 12" id="KW-0812">Transmembrane</keyword>
<dbReference type="RefSeq" id="WP_343843375.1">
    <property type="nucleotide sequence ID" value="NZ_BAAAEI010000006.1"/>
</dbReference>
<keyword evidence="5 12" id="KW-0813">Transport</keyword>
<organism evidence="14 15">
    <name type="scientific">Bowmanella denitrificans</name>
    <dbReference type="NCBI Taxonomy" id="366582"/>
    <lineage>
        <taxon>Bacteria</taxon>
        <taxon>Pseudomonadati</taxon>
        <taxon>Pseudomonadota</taxon>
        <taxon>Gammaproteobacteria</taxon>
        <taxon>Alteromonadales</taxon>
        <taxon>Alteromonadaceae</taxon>
        <taxon>Bowmanella</taxon>
    </lineage>
</organism>
<evidence type="ECO:0000256" key="4">
    <source>
        <dbReference type="ARBA" id="ARBA00011471"/>
    </source>
</evidence>
<evidence type="ECO:0000256" key="2">
    <source>
        <dbReference type="ARBA" id="ARBA00004249"/>
    </source>
</evidence>
<evidence type="ECO:0000313" key="14">
    <source>
        <dbReference type="EMBL" id="GAA0350710.1"/>
    </source>
</evidence>
<keyword evidence="9 12" id="KW-0653">Protein transport</keyword>
<comment type="subcellular location">
    <subcellularLocation>
        <location evidence="2">Cell inner membrane</location>
        <topology evidence="2">Single-pass type II membrane protein</topology>
    </subcellularLocation>
    <subcellularLocation>
        <location evidence="12">Cell membrane</location>
        <topology evidence="12">Single-pass type II membrane protein</topology>
    </subcellularLocation>
</comment>
<evidence type="ECO:0000256" key="9">
    <source>
        <dbReference type="ARBA" id="ARBA00022927"/>
    </source>
</evidence>
<reference evidence="14 15" key="1">
    <citation type="journal article" date="2019" name="Int. J. Syst. Evol. Microbiol.">
        <title>The Global Catalogue of Microorganisms (GCM) 10K type strain sequencing project: providing services to taxonomists for standard genome sequencing and annotation.</title>
        <authorList>
            <consortium name="The Broad Institute Genomics Platform"/>
            <consortium name="The Broad Institute Genome Sequencing Center for Infectious Disease"/>
            <person name="Wu L."/>
            <person name="Ma J."/>
        </authorList>
    </citation>
    <scope>NUCLEOTIDE SEQUENCE [LARGE SCALE GENOMIC DNA]</scope>
    <source>
        <strain evidence="14 15">JCM 13378</strain>
    </source>
</reference>
<evidence type="ECO:0000256" key="5">
    <source>
        <dbReference type="ARBA" id="ARBA00022448"/>
    </source>
</evidence>
<evidence type="ECO:0000256" key="12">
    <source>
        <dbReference type="RuleBase" id="RU003879"/>
    </source>
</evidence>
<dbReference type="Proteomes" id="UP001501757">
    <property type="component" value="Unassembled WGS sequence"/>
</dbReference>
<evidence type="ECO:0000256" key="11">
    <source>
        <dbReference type="ARBA" id="ARBA00023136"/>
    </source>
</evidence>
<keyword evidence="7" id="KW-0997">Cell inner membrane</keyword>
<dbReference type="EMBL" id="BAAAEI010000006">
    <property type="protein sequence ID" value="GAA0350710.1"/>
    <property type="molecule type" value="Genomic_DNA"/>
</dbReference>
<evidence type="ECO:0000256" key="7">
    <source>
        <dbReference type="ARBA" id="ARBA00022519"/>
    </source>
</evidence>
<evidence type="ECO:0000256" key="8">
    <source>
        <dbReference type="ARBA" id="ARBA00022692"/>
    </source>
</evidence>
<comment type="caution">
    <text evidence="14">The sequence shown here is derived from an EMBL/GenBank/DDBJ whole genome shotgun (WGS) entry which is preliminary data.</text>
</comment>
<accession>A0ABN0WYQ3</accession>
<dbReference type="Pfam" id="PF02472">
    <property type="entry name" value="ExbD"/>
    <property type="match status" value="1"/>
</dbReference>
<evidence type="ECO:0000313" key="15">
    <source>
        <dbReference type="Proteomes" id="UP001501757"/>
    </source>
</evidence>
<evidence type="ECO:0000256" key="6">
    <source>
        <dbReference type="ARBA" id="ARBA00022475"/>
    </source>
</evidence>
<protein>
    <submittedName>
        <fullName evidence="14">Biopolymer transporter ExbD</fullName>
    </submittedName>
</protein>
<keyword evidence="15" id="KW-1185">Reference proteome</keyword>
<dbReference type="InterPro" id="IPR003400">
    <property type="entry name" value="ExbD"/>
</dbReference>
<evidence type="ECO:0000256" key="1">
    <source>
        <dbReference type="ARBA" id="ARBA00003540"/>
    </source>
</evidence>
<keyword evidence="10 13" id="KW-1133">Transmembrane helix</keyword>
<keyword evidence="11 13" id="KW-0472">Membrane</keyword>
<evidence type="ECO:0000256" key="10">
    <source>
        <dbReference type="ARBA" id="ARBA00022989"/>
    </source>
</evidence>
<comment type="subunit">
    <text evidence="4">The accessory proteins ExbB and ExbD seem to form a complex with TonB.</text>
</comment>
<dbReference type="Gene3D" id="3.30.420.270">
    <property type="match status" value="1"/>
</dbReference>
<comment type="similarity">
    <text evidence="3 12">Belongs to the ExbD/TolR family.</text>
</comment>
<comment type="function">
    <text evidence="1">Involved in the TonB-dependent energy-dependent transport of various receptor-bound substrates.</text>
</comment>
<proteinExistence type="inferred from homology"/>
<evidence type="ECO:0000256" key="13">
    <source>
        <dbReference type="SAM" id="Phobius"/>
    </source>
</evidence>
<dbReference type="PANTHER" id="PTHR30558">
    <property type="entry name" value="EXBD MEMBRANE COMPONENT OF PMF-DRIVEN MACROMOLECULE IMPORT SYSTEM"/>
    <property type="match status" value="1"/>
</dbReference>
<sequence>MAFNSSRDPHESMAEINMTPLVDVMLVLLIIFMIAVPVITQSIEVNLPEAQVESAPAPPVSIALDLKLDGSLWWDKQLLSHQQLAEKFAQIAQAEPQPTIELYADGDIAYKSVVKVMALAQQQGVTRLGFVTENVTSAAE</sequence>
<gene>
    <name evidence="14" type="ORF">GCM10009092_13880</name>
</gene>
<name>A0ABN0WYQ3_9ALTE</name>